<organism evidence="1 2">
    <name type="scientific">Thermus thermamylovorans</name>
    <dbReference type="NCBI Taxonomy" id="2509362"/>
    <lineage>
        <taxon>Bacteria</taxon>
        <taxon>Thermotogati</taxon>
        <taxon>Deinococcota</taxon>
        <taxon>Deinococci</taxon>
        <taxon>Thermales</taxon>
        <taxon>Thermaceae</taxon>
        <taxon>Thermus</taxon>
    </lineage>
</organism>
<reference evidence="1 2" key="1">
    <citation type="submission" date="2019-02" db="EMBL/GenBank/DDBJ databases">
        <title>Thermus sp. a novel from hot spring.</title>
        <authorList>
            <person name="Zhao Z."/>
        </authorList>
    </citation>
    <scope>NUCLEOTIDE SEQUENCE [LARGE SCALE GENOMIC DNA]</scope>
    <source>
        <strain evidence="1 2">CFH 72773T</strain>
    </source>
</reference>
<dbReference type="EMBL" id="SIJL01000002">
    <property type="protein sequence ID" value="TBH21336.1"/>
    <property type="molecule type" value="Genomic_DNA"/>
</dbReference>
<comment type="caution">
    <text evidence="1">The sequence shown here is derived from an EMBL/GenBank/DDBJ whole genome shotgun (WGS) entry which is preliminary data.</text>
</comment>
<dbReference type="Gene3D" id="1.25.40.10">
    <property type="entry name" value="Tetratricopeptide repeat domain"/>
    <property type="match status" value="2"/>
</dbReference>
<dbReference type="Pfam" id="PF13424">
    <property type="entry name" value="TPR_12"/>
    <property type="match status" value="1"/>
</dbReference>
<evidence type="ECO:0000313" key="1">
    <source>
        <dbReference type="EMBL" id="TBH21336.1"/>
    </source>
</evidence>
<proteinExistence type="predicted"/>
<dbReference type="AlphaFoldDB" id="A0A4Q9B6G6"/>
<keyword evidence="2" id="KW-1185">Reference proteome</keyword>
<dbReference type="InterPro" id="IPR011990">
    <property type="entry name" value="TPR-like_helical_dom_sf"/>
</dbReference>
<accession>A0A4Q9B6G6</accession>
<protein>
    <submittedName>
        <fullName evidence="1">Tetratricopeptide repeat protein</fullName>
    </submittedName>
</protein>
<evidence type="ECO:0000313" key="2">
    <source>
        <dbReference type="Proteomes" id="UP000292858"/>
    </source>
</evidence>
<dbReference type="SMART" id="SM00028">
    <property type="entry name" value="TPR"/>
    <property type="match status" value="6"/>
</dbReference>
<dbReference type="SUPFAM" id="SSF48452">
    <property type="entry name" value="TPR-like"/>
    <property type="match status" value="1"/>
</dbReference>
<gene>
    <name evidence="1" type="ORF">ETP66_01620</name>
</gene>
<sequence>MDLKSTSNLPLPPAALAKLDRMAERGTAWVVAPVGWGYAGGLLAWAQGKGVPSGSDLKKLKPPALWLPHRRVELLKEAPRLLREGALFFAEADLTLDQASWHRFLTGLPEDLRARTYEEGEGWPLALELVRTLKVYPLHTHPQAQALILGQILEEFRPALVKAARVPLLLPALWPKLGLTEEEVHLLWDRGLLVGHGPGLAVPRLLRLILWPSLPPAEARQLATALLEAHSQTLVPALELLLGSGLAEEALVLAAAREEALDLPSLRRLLASLPEALREHPASLLLTGRAARQQGHLDLAEIWLQRAAETEAYRAKAWFELGLVQLQVQGPEGARGAWEEAFRLSNKRSLVRGKAAHNLGGVYLSQGAWQEAQSYLSEAVGTFRLLGYSEGEAESLHLLALALHSQGRLRAAEARYREALRLLAERGRPTGLILSNLAEVYLLQGNLDKAKATILAGEEVGETRARGYLQLNRAWLHLLQGELEQGQALLEKAHSLEGSWELEQEYTLLSARFARYKGDREKAEQELRKLPPSLRRNLELALLGSVDPYALEAEARAQGALFELTASLLLQGRFSEALPLLEQEGFGSLGFDPDIAKKVLPLANKEARLRRLFPLKLYGMGTLRIVFAGKRYLLKDFPTRKAAALLVLLVLGEKPQPRAALAERLWPEADNPLGSLSTALYHIHRLVGARVIEGKGGFLSLAYPANTDLTRIEELEDFHELSLPVLPELQDILVDEAMILEAQRERRLRYLVEQETGRALQYMEDLVMKSPLDIGAREHLISLYEEVGQKRFAHLQKRRLEQLLGA</sequence>
<name>A0A4Q9B6G6_9DEIN</name>
<dbReference type="Proteomes" id="UP000292858">
    <property type="component" value="Unassembled WGS sequence"/>
</dbReference>
<dbReference type="InterPro" id="IPR019734">
    <property type="entry name" value="TPR_rpt"/>
</dbReference>